<name>A0AAE0HRC1_9PEZI</name>
<dbReference type="Proteomes" id="UP001278766">
    <property type="component" value="Unassembled WGS sequence"/>
</dbReference>
<evidence type="ECO:0000256" key="3">
    <source>
        <dbReference type="ARBA" id="ARBA00022643"/>
    </source>
</evidence>
<evidence type="ECO:0000256" key="9">
    <source>
        <dbReference type="ARBA" id="ARBA00049447"/>
    </source>
</evidence>
<dbReference type="GO" id="GO:0006397">
    <property type="term" value="P:mRNA processing"/>
    <property type="evidence" value="ECO:0007669"/>
    <property type="project" value="UniProtKB-KW"/>
</dbReference>
<evidence type="ECO:0000313" key="12">
    <source>
        <dbReference type="EMBL" id="KAK3300381.1"/>
    </source>
</evidence>
<evidence type="ECO:0000256" key="2">
    <source>
        <dbReference type="ARBA" id="ARBA00022630"/>
    </source>
</evidence>
<feature type="region of interest" description="Disordered" evidence="10">
    <location>
        <begin position="622"/>
        <end position="655"/>
    </location>
</feature>
<dbReference type="GO" id="GO:0017150">
    <property type="term" value="F:tRNA dihydrouridine synthase activity"/>
    <property type="evidence" value="ECO:0007669"/>
    <property type="project" value="InterPro"/>
</dbReference>
<feature type="region of interest" description="Disordered" evidence="10">
    <location>
        <begin position="1"/>
        <end position="40"/>
    </location>
</feature>
<dbReference type="GO" id="GO:0005737">
    <property type="term" value="C:cytoplasm"/>
    <property type="evidence" value="ECO:0007669"/>
    <property type="project" value="TreeGrafter"/>
</dbReference>
<dbReference type="GeneID" id="87837152"/>
<reference evidence="12" key="1">
    <citation type="journal article" date="2023" name="Mol. Phylogenet. Evol.">
        <title>Genome-scale phylogeny and comparative genomics of the fungal order Sordariales.</title>
        <authorList>
            <person name="Hensen N."/>
            <person name="Bonometti L."/>
            <person name="Westerberg I."/>
            <person name="Brannstrom I.O."/>
            <person name="Guillou S."/>
            <person name="Cros-Aarteil S."/>
            <person name="Calhoun S."/>
            <person name="Haridas S."/>
            <person name="Kuo A."/>
            <person name="Mondo S."/>
            <person name="Pangilinan J."/>
            <person name="Riley R."/>
            <person name="LaButti K."/>
            <person name="Andreopoulos B."/>
            <person name="Lipzen A."/>
            <person name="Chen C."/>
            <person name="Yan M."/>
            <person name="Daum C."/>
            <person name="Ng V."/>
            <person name="Clum A."/>
            <person name="Steindorff A."/>
            <person name="Ohm R.A."/>
            <person name="Martin F."/>
            <person name="Silar P."/>
            <person name="Natvig D.O."/>
            <person name="Lalanne C."/>
            <person name="Gautier V."/>
            <person name="Ament-Velasquez S.L."/>
            <person name="Kruys A."/>
            <person name="Hutchinson M.I."/>
            <person name="Powell A.J."/>
            <person name="Barry K."/>
            <person name="Miller A.N."/>
            <person name="Grigoriev I.V."/>
            <person name="Debuchy R."/>
            <person name="Gladieux P."/>
            <person name="Hiltunen Thoren M."/>
            <person name="Johannesson H."/>
        </authorList>
    </citation>
    <scope>NUCLEOTIDE SEQUENCE</scope>
    <source>
        <strain evidence="12">CBS 168.71</strain>
    </source>
</reference>
<dbReference type="PANTHER" id="PTHR45936:SF1">
    <property type="entry name" value="TRNA-DIHYDROURIDINE(20) SYNTHASE [NAD(P)+]-LIKE"/>
    <property type="match status" value="1"/>
</dbReference>
<comment type="function">
    <text evidence="7">Catalyzes the synthesis of dihydrouridine, a modified base found in the D-loop of most tRNAs. Specifically modifies U47 in cytoplasmic tRNAs. Catalyzes the synthesis of dihydrouridine in some mRNAs, thereby affecting their translation.</text>
</comment>
<feature type="region of interest" description="Disordered" evidence="10">
    <location>
        <begin position="532"/>
        <end position="552"/>
    </location>
</feature>
<comment type="catalytic activity">
    <reaction evidence="9">
        <text>a 5,6-dihydrouridine in mRNA + NADP(+) = a uridine in mRNA + NADPH + H(+)</text>
        <dbReference type="Rhea" id="RHEA:69855"/>
        <dbReference type="Rhea" id="RHEA-COMP:14658"/>
        <dbReference type="Rhea" id="RHEA-COMP:17789"/>
        <dbReference type="ChEBI" id="CHEBI:15378"/>
        <dbReference type="ChEBI" id="CHEBI:57783"/>
        <dbReference type="ChEBI" id="CHEBI:58349"/>
        <dbReference type="ChEBI" id="CHEBI:65315"/>
        <dbReference type="ChEBI" id="CHEBI:74443"/>
    </reaction>
    <physiologicalReaction direction="right-to-left" evidence="9">
        <dbReference type="Rhea" id="RHEA:69857"/>
    </physiologicalReaction>
</comment>
<evidence type="ECO:0000256" key="4">
    <source>
        <dbReference type="ARBA" id="ARBA00022664"/>
    </source>
</evidence>
<evidence type="ECO:0000256" key="5">
    <source>
        <dbReference type="ARBA" id="ARBA00022694"/>
    </source>
</evidence>
<evidence type="ECO:0000256" key="10">
    <source>
        <dbReference type="SAM" id="MobiDB-lite"/>
    </source>
</evidence>
<evidence type="ECO:0000256" key="8">
    <source>
        <dbReference type="ARBA" id="ARBA00048342"/>
    </source>
</evidence>
<feature type="domain" description="DUS-like FMN-binding" evidence="11">
    <location>
        <begin position="128"/>
        <end position="343"/>
    </location>
</feature>
<feature type="compositionally biased region" description="Polar residues" evidence="10">
    <location>
        <begin position="457"/>
        <end position="468"/>
    </location>
</feature>
<dbReference type="SUPFAM" id="SSF51395">
    <property type="entry name" value="FMN-linked oxidoreductases"/>
    <property type="match status" value="1"/>
</dbReference>
<evidence type="ECO:0000259" key="11">
    <source>
        <dbReference type="Pfam" id="PF01207"/>
    </source>
</evidence>
<feature type="region of interest" description="Disordered" evidence="10">
    <location>
        <begin position="395"/>
        <end position="468"/>
    </location>
</feature>
<evidence type="ECO:0000256" key="1">
    <source>
        <dbReference type="ARBA" id="ARBA00001917"/>
    </source>
</evidence>
<proteinExistence type="predicted"/>
<keyword evidence="2" id="KW-0285">Flavoprotein</keyword>
<dbReference type="RefSeq" id="XP_062663895.1">
    <property type="nucleotide sequence ID" value="XM_062800204.1"/>
</dbReference>
<dbReference type="InterPro" id="IPR013785">
    <property type="entry name" value="Aldolase_TIM"/>
</dbReference>
<dbReference type="InterPro" id="IPR035587">
    <property type="entry name" value="DUS-like_FMN-bd"/>
</dbReference>
<reference evidence="12" key="2">
    <citation type="submission" date="2023-06" db="EMBL/GenBank/DDBJ databases">
        <authorList>
            <consortium name="Lawrence Berkeley National Laboratory"/>
            <person name="Haridas S."/>
            <person name="Hensen N."/>
            <person name="Bonometti L."/>
            <person name="Westerberg I."/>
            <person name="Brannstrom I.O."/>
            <person name="Guillou S."/>
            <person name="Cros-Aarteil S."/>
            <person name="Calhoun S."/>
            <person name="Kuo A."/>
            <person name="Mondo S."/>
            <person name="Pangilinan J."/>
            <person name="Riley R."/>
            <person name="Labutti K."/>
            <person name="Andreopoulos B."/>
            <person name="Lipzen A."/>
            <person name="Chen C."/>
            <person name="Yanf M."/>
            <person name="Daum C."/>
            <person name="Ng V."/>
            <person name="Clum A."/>
            <person name="Steindorff A."/>
            <person name="Ohm R."/>
            <person name="Martin F."/>
            <person name="Silar P."/>
            <person name="Natvig D."/>
            <person name="Lalanne C."/>
            <person name="Gautier V."/>
            <person name="Ament-Velasquez S.L."/>
            <person name="Kruys A."/>
            <person name="Hutchinson M.I."/>
            <person name="Powell A.J."/>
            <person name="Barry K."/>
            <person name="Miller A.N."/>
            <person name="Grigoriev I.V."/>
            <person name="Debuchy R."/>
            <person name="Gladieux P."/>
            <person name="Thoren M.H."/>
            <person name="Johannesson H."/>
        </authorList>
    </citation>
    <scope>NUCLEOTIDE SEQUENCE</scope>
    <source>
        <strain evidence="12">CBS 168.71</strain>
    </source>
</reference>
<evidence type="ECO:0000256" key="7">
    <source>
        <dbReference type="ARBA" id="ARBA00045934"/>
    </source>
</evidence>
<dbReference type="Gene3D" id="3.20.20.70">
    <property type="entry name" value="Aldolase class I"/>
    <property type="match status" value="1"/>
</dbReference>
<dbReference type="EMBL" id="JAUEPN010000001">
    <property type="protein sequence ID" value="KAK3300381.1"/>
    <property type="molecule type" value="Genomic_DNA"/>
</dbReference>
<accession>A0AAE0HRC1</accession>
<dbReference type="Pfam" id="PF01207">
    <property type="entry name" value="Dus"/>
    <property type="match status" value="1"/>
</dbReference>
<gene>
    <name evidence="12" type="ORF">B0H64DRAFT_314457</name>
</gene>
<dbReference type="InterPro" id="IPR052582">
    <property type="entry name" value="tRNA-DUS-like"/>
</dbReference>
<dbReference type="CDD" id="cd02801">
    <property type="entry name" value="DUS_like_FMN"/>
    <property type="match status" value="1"/>
</dbReference>
<dbReference type="GO" id="GO:0050660">
    <property type="term" value="F:flavin adenine dinucleotide binding"/>
    <property type="evidence" value="ECO:0007669"/>
    <property type="project" value="InterPro"/>
</dbReference>
<keyword evidence="5" id="KW-0819">tRNA processing</keyword>
<sequence>MATTEEAAAVASATTTNSPSTVPTPTTTPAPTTFPRVPIPPRGVDYRGKLVLAPMVRSGELPSRLLALHYGADLVWGPETVDHSLIGAVRRINPRTNMVEYTRQASHSYSPTHTQNNGNDGGVAESVIYRLDPAREKGKLVFQLGTSDAGRAVAAARFVAADVAGIDVNAGCPKPFSVTGGMGAALLRTPEKLAGILEALVREVTPACGLGVSVKIRLLETAAETEALVRRLVRTGITGLTVHCRTTPMRPRERAIRGQLRMVREVCHEAGVACLMNGDVESRDQADALVDEFGVDGAMIATAAEKNPSCFRSGAAGGLATWQETTEKYLRYAMEVENKMANTKFLLAQMVPGKASVYRGLHACRSYVEYVDTLGHEGMREMARATDRVLGLGEFAVQPEPKKKNKNKGQQNGQESKKRKREDVKEEPAKRPEVTEPVSAAAPASPTTHTLFPCASRSDTLGGSTSAPLSFRRWKSTRAIAVFSGSKQQHLAAPSREELLAEAGEPALPKGLRLGQVGAGVGVGFVRGRSTEANSVTTAPPREWPTRRMGGSEGQCMADWVRVSTASRSDARVVSERSAVSSFPSPSSSLGDLDEVVVNPCPLASSDRIPAAGRRFLISAPSTAKDKPELPAPWCVTNSGPPGLPGPEEGAGEVR</sequence>
<keyword evidence="6" id="KW-0560">Oxidoreductase</keyword>
<feature type="compositionally biased region" description="Low complexity" evidence="10">
    <location>
        <begin position="1"/>
        <end position="33"/>
    </location>
</feature>
<feature type="compositionally biased region" description="Low complexity" evidence="10">
    <location>
        <begin position="435"/>
        <end position="447"/>
    </location>
</feature>
<keyword evidence="13" id="KW-1185">Reference proteome</keyword>
<comment type="cofactor">
    <cofactor evidence="1">
        <name>FMN</name>
        <dbReference type="ChEBI" id="CHEBI:58210"/>
    </cofactor>
</comment>
<feature type="compositionally biased region" description="Basic and acidic residues" evidence="10">
    <location>
        <begin position="421"/>
        <end position="434"/>
    </location>
</feature>
<evidence type="ECO:0000313" key="13">
    <source>
        <dbReference type="Proteomes" id="UP001278766"/>
    </source>
</evidence>
<dbReference type="AlphaFoldDB" id="A0AAE0HRC1"/>
<keyword evidence="3" id="KW-0288">FMN</keyword>
<organism evidence="12 13">
    <name type="scientific">Chaetomium fimeti</name>
    <dbReference type="NCBI Taxonomy" id="1854472"/>
    <lineage>
        <taxon>Eukaryota</taxon>
        <taxon>Fungi</taxon>
        <taxon>Dikarya</taxon>
        <taxon>Ascomycota</taxon>
        <taxon>Pezizomycotina</taxon>
        <taxon>Sordariomycetes</taxon>
        <taxon>Sordariomycetidae</taxon>
        <taxon>Sordariales</taxon>
        <taxon>Chaetomiaceae</taxon>
        <taxon>Chaetomium</taxon>
    </lineage>
</organism>
<protein>
    <recommendedName>
        <fullName evidence="11">DUS-like FMN-binding domain-containing protein</fullName>
    </recommendedName>
</protein>
<comment type="caution">
    <text evidence="12">The sequence shown here is derived from an EMBL/GenBank/DDBJ whole genome shotgun (WGS) entry which is preliminary data.</text>
</comment>
<dbReference type="PANTHER" id="PTHR45936">
    <property type="entry name" value="TRNA-DIHYDROURIDINE(20) SYNTHASE [NAD(P)+]-LIKE"/>
    <property type="match status" value="1"/>
</dbReference>
<dbReference type="PROSITE" id="PS01136">
    <property type="entry name" value="UPF0034"/>
    <property type="match status" value="1"/>
</dbReference>
<keyword evidence="4" id="KW-0507">mRNA processing</keyword>
<evidence type="ECO:0000256" key="6">
    <source>
        <dbReference type="ARBA" id="ARBA00023002"/>
    </source>
</evidence>
<dbReference type="InterPro" id="IPR018517">
    <property type="entry name" value="tRNA_hU_synthase_CS"/>
</dbReference>
<comment type="catalytic activity">
    <reaction evidence="8">
        <text>a 5,6-dihydrouridine in mRNA + NAD(+) = a uridine in mRNA + NADH + H(+)</text>
        <dbReference type="Rhea" id="RHEA:69851"/>
        <dbReference type="Rhea" id="RHEA-COMP:14658"/>
        <dbReference type="Rhea" id="RHEA-COMP:17789"/>
        <dbReference type="ChEBI" id="CHEBI:15378"/>
        <dbReference type="ChEBI" id="CHEBI:57540"/>
        <dbReference type="ChEBI" id="CHEBI:57945"/>
        <dbReference type="ChEBI" id="CHEBI:65315"/>
        <dbReference type="ChEBI" id="CHEBI:74443"/>
    </reaction>
    <physiologicalReaction direction="right-to-left" evidence="8">
        <dbReference type="Rhea" id="RHEA:69853"/>
    </physiologicalReaction>
</comment>